<reference evidence="1 2" key="1">
    <citation type="submission" date="2017-10" db="EMBL/GenBank/DDBJ databases">
        <title>Comparative genomics in systemic dimorphic fungi from Ajellomycetaceae.</title>
        <authorList>
            <person name="Munoz J.F."/>
            <person name="Mcewen J.G."/>
            <person name="Clay O.K."/>
            <person name="Cuomo C.A."/>
        </authorList>
    </citation>
    <scope>NUCLEOTIDE SEQUENCE [LARGE SCALE GENOMIC DNA]</scope>
    <source>
        <strain evidence="1 2">UAMH4076</strain>
    </source>
</reference>
<name>A0A2B7Z2Q3_9EURO</name>
<sequence>MSAKAFSRTFIDLVLFDILERCQEEFTARNLCLIGEHPLSAQSKSSQRVSRIADCVLGYEPPMPTLSRTIESISILVGSLGRLGHIIAYIAAAQQHRLSIMPLRIINIIYGMISDGVSWRFLRLGGKILRVSDIFNGTTDRGQRRVNLYIDRIVKAAIE</sequence>
<dbReference type="Proteomes" id="UP000226031">
    <property type="component" value="Unassembled WGS sequence"/>
</dbReference>
<dbReference type="STRING" id="73230.A0A2B7Z2Q3"/>
<gene>
    <name evidence="1" type="ORF">GX50_06586</name>
</gene>
<organism evidence="1 2">
    <name type="scientific">[Emmonsia] crescens</name>
    <dbReference type="NCBI Taxonomy" id="73230"/>
    <lineage>
        <taxon>Eukaryota</taxon>
        <taxon>Fungi</taxon>
        <taxon>Dikarya</taxon>
        <taxon>Ascomycota</taxon>
        <taxon>Pezizomycotina</taxon>
        <taxon>Eurotiomycetes</taxon>
        <taxon>Eurotiomycetidae</taxon>
        <taxon>Onygenales</taxon>
        <taxon>Ajellomycetaceae</taxon>
        <taxon>Emergomyces</taxon>
    </lineage>
</organism>
<evidence type="ECO:0000313" key="1">
    <source>
        <dbReference type="EMBL" id="PGH30634.1"/>
    </source>
</evidence>
<dbReference type="VEuPathDB" id="FungiDB:EMCG_08053"/>
<comment type="caution">
    <text evidence="1">The sequence shown here is derived from an EMBL/GenBank/DDBJ whole genome shotgun (WGS) entry which is preliminary data.</text>
</comment>
<dbReference type="AlphaFoldDB" id="A0A2B7Z2Q3"/>
<proteinExistence type="predicted"/>
<dbReference type="EMBL" id="PDND01000162">
    <property type="protein sequence ID" value="PGH30634.1"/>
    <property type="molecule type" value="Genomic_DNA"/>
</dbReference>
<accession>A0A2B7Z2Q3</accession>
<evidence type="ECO:0000313" key="2">
    <source>
        <dbReference type="Proteomes" id="UP000226031"/>
    </source>
</evidence>
<protein>
    <submittedName>
        <fullName evidence="1">Uncharacterized protein</fullName>
    </submittedName>
</protein>
<keyword evidence="2" id="KW-1185">Reference proteome</keyword>